<evidence type="ECO:0000313" key="2">
    <source>
        <dbReference type="Proteomes" id="UP000181190"/>
    </source>
</evidence>
<accession>A8T7N3</accession>
<proteinExistence type="predicted"/>
<evidence type="ECO:0000313" key="1">
    <source>
        <dbReference type="EMBL" id="ABV71654.1"/>
    </source>
</evidence>
<protein>
    <submittedName>
        <fullName evidence="1">UL137</fullName>
    </submittedName>
</protein>
<dbReference type="EMBL" id="EF999921">
    <property type="protein sequence ID" value="ABV71654.1"/>
    <property type="molecule type" value="Genomic_DNA"/>
</dbReference>
<reference evidence="1 2" key="1">
    <citation type="journal article" date="2008" name="J. Gen. Virol.">
        <title>Cloning and sequencing of a highly productive, endotheliotropic virus strain derived from human cytomegalovirus TB40/E.</title>
        <authorList>
            <person name="Sinzger C."/>
            <person name="Hahn G."/>
            <person name="Digel M."/>
            <person name="Katona R."/>
            <person name="Sampaio K.L."/>
            <person name="Messerle M."/>
            <person name="Hengel H."/>
            <person name="Koszinowski U."/>
            <person name="Brune W."/>
            <person name="Adler B."/>
        </authorList>
    </citation>
    <scope>NUCLEOTIDE SEQUENCE [LARGE SCALE GENOMIC DNA]</scope>
    <source>
        <strain evidence="1">TB40/E</strain>
    </source>
</reference>
<sequence length="96" mass="10807">MATISTSITPMMGNPTFSGRSSMVTVLCPDLRPSLSLLYSTRAGTAPSTLLRSGRYGVLPRATYLHGRLNGGLDRHMYRIHPFWQQRVRRRRTSRG</sequence>
<organism evidence="1 2">
    <name type="scientific">Human cytomegalovirus</name>
    <name type="common">HHV-5</name>
    <name type="synonym">Human herpesvirus 5</name>
    <dbReference type="NCBI Taxonomy" id="10359"/>
    <lineage>
        <taxon>Viruses</taxon>
        <taxon>Duplodnaviria</taxon>
        <taxon>Heunggongvirae</taxon>
        <taxon>Peploviricota</taxon>
        <taxon>Herviviricetes</taxon>
        <taxon>Herpesvirales</taxon>
        <taxon>Orthoherpesviridae</taxon>
        <taxon>Betaherpesvirinae</taxon>
        <taxon>Cytomegalovirus</taxon>
        <taxon>Cytomegalovirus humanbeta5</taxon>
    </lineage>
</organism>
<organismHost>
    <name type="scientific">Homo sapiens</name>
    <name type="common">Human</name>
    <dbReference type="NCBI Taxonomy" id="9606"/>
</organismHost>
<dbReference type="Proteomes" id="UP000181190">
    <property type="component" value="Genome"/>
</dbReference>
<name>A8T7N3_HCMV</name>